<sequence>MTAGEHAAMLASVRKHLTVARRTVRTLEDLEATLLRVGEHMGKSVGVGEALEGRVRAEVAATGELHDLALDPALLSMNPDDLSKAVLSAIQQATADARARFDTTEPGTHA</sequence>
<name>A0A927N936_9ACTN</name>
<evidence type="ECO:0000313" key="2">
    <source>
        <dbReference type="Proteomes" id="UP000638648"/>
    </source>
</evidence>
<organism evidence="1 2">
    <name type="scientific">Actinopolymorpha pittospori</name>
    <dbReference type="NCBI Taxonomy" id="648752"/>
    <lineage>
        <taxon>Bacteria</taxon>
        <taxon>Bacillati</taxon>
        <taxon>Actinomycetota</taxon>
        <taxon>Actinomycetes</taxon>
        <taxon>Propionibacteriales</taxon>
        <taxon>Actinopolymorphaceae</taxon>
        <taxon>Actinopolymorpha</taxon>
    </lineage>
</organism>
<dbReference type="InterPro" id="IPR036894">
    <property type="entry name" value="YbaB-like_sf"/>
</dbReference>
<reference evidence="1" key="1">
    <citation type="submission" date="2020-10" db="EMBL/GenBank/DDBJ databases">
        <title>Sequencing the genomes of 1000 actinobacteria strains.</title>
        <authorList>
            <person name="Klenk H.-P."/>
        </authorList>
    </citation>
    <scope>NUCLEOTIDE SEQUENCE</scope>
    <source>
        <strain evidence="1">DSM 45354</strain>
    </source>
</reference>
<comment type="caution">
    <text evidence="1">The sequence shown here is derived from an EMBL/GenBank/DDBJ whole genome shotgun (WGS) entry which is preliminary data.</text>
</comment>
<accession>A0A927N936</accession>
<dbReference type="Gene3D" id="3.30.1310.10">
    <property type="entry name" value="Nucleoid-associated protein YbaB-like domain"/>
    <property type="match status" value="1"/>
</dbReference>
<protein>
    <submittedName>
        <fullName evidence="1">DNA-binding protein YbaB</fullName>
    </submittedName>
</protein>
<dbReference type="InterPro" id="IPR004401">
    <property type="entry name" value="YbaB/EbfC"/>
</dbReference>
<proteinExistence type="predicted"/>
<dbReference type="GO" id="GO:0003677">
    <property type="term" value="F:DNA binding"/>
    <property type="evidence" value="ECO:0007669"/>
    <property type="project" value="UniProtKB-KW"/>
</dbReference>
<dbReference type="AlphaFoldDB" id="A0A927N936"/>
<dbReference type="Proteomes" id="UP000638648">
    <property type="component" value="Unassembled WGS sequence"/>
</dbReference>
<dbReference type="Pfam" id="PF02575">
    <property type="entry name" value="YbaB_DNA_bd"/>
    <property type="match status" value="1"/>
</dbReference>
<dbReference type="RefSeq" id="WP_192754464.1">
    <property type="nucleotide sequence ID" value="NZ_BAABJL010000042.1"/>
</dbReference>
<evidence type="ECO:0000313" key="1">
    <source>
        <dbReference type="EMBL" id="MBE1611217.1"/>
    </source>
</evidence>
<keyword evidence="1" id="KW-0238">DNA-binding</keyword>
<dbReference type="SUPFAM" id="SSF82607">
    <property type="entry name" value="YbaB-like"/>
    <property type="match status" value="1"/>
</dbReference>
<keyword evidence="2" id="KW-1185">Reference proteome</keyword>
<dbReference type="EMBL" id="JADBEM010000001">
    <property type="protein sequence ID" value="MBE1611217.1"/>
    <property type="molecule type" value="Genomic_DNA"/>
</dbReference>
<gene>
    <name evidence="1" type="ORF">HEB94_008065</name>
</gene>